<evidence type="ECO:0000313" key="5">
    <source>
        <dbReference type="EMBL" id="CAL7946260.1"/>
    </source>
</evidence>
<dbReference type="PANTHER" id="PTHR15241:SF304">
    <property type="entry name" value="RRM DOMAIN-CONTAINING PROTEIN"/>
    <property type="match status" value="1"/>
</dbReference>
<dbReference type="InterPro" id="IPR000504">
    <property type="entry name" value="RRM_dom"/>
</dbReference>
<sequence length="455" mass="52407">MVKAEMVKNTKKRSVSESDVVGKKVQMSGSNNKNYKKKKTENGDVQNGQSNKQIKKDVPKIIKNEKNTDKDTTLIQNPIKNEISESSLQKNKKRPMSDVQKLKLLNKRQELREKRKESRQTKYRGLPVDLSVKQIKEKIQLIESRGKLTKSSKRKLAALRKKLRIDEGTEEPKEVTQKQTTKGKNEKSVEVTKSKQVQKNEQKKNLQGKLETKTSKENKKKDAKQNNSLLLKKKNEKEEEDDDDDDDDDELSEDEDESDIGGEEEDEEDEEEEDEEEEEEEEEEEDDDDDDDEEEDEEDVEDEDNKQVKNKENPKEKGKSKDMEGDGKKKRYILFVGNLPYTITSEELKKHFLTKVSQIVDIRIPKKDANTSRGFAYVELANNVDYEKALSLNHTFVNGRRINVQYSGTDKKAGVAKNFKLHALQKSGKLAGGWNKNNQKYGGFKGKQNTRTTKT</sequence>
<feature type="compositionally biased region" description="Basic and acidic residues" evidence="3">
    <location>
        <begin position="164"/>
        <end position="176"/>
    </location>
</feature>
<feature type="region of interest" description="Disordered" evidence="3">
    <location>
        <begin position="161"/>
        <end position="325"/>
    </location>
</feature>
<dbReference type="EMBL" id="CAXAJV020001294">
    <property type="protein sequence ID" value="CAL7946260.1"/>
    <property type="molecule type" value="Genomic_DNA"/>
</dbReference>
<keyword evidence="1 2" id="KW-0694">RNA-binding</keyword>
<dbReference type="InterPro" id="IPR034228">
    <property type="entry name" value="Nop6_RRM"/>
</dbReference>
<comment type="caution">
    <text evidence="5">The sequence shown here is derived from an EMBL/GenBank/DDBJ whole genome shotgun (WGS) entry which is preliminary data.</text>
</comment>
<dbReference type="PROSITE" id="PS50102">
    <property type="entry name" value="RRM"/>
    <property type="match status" value="1"/>
</dbReference>
<dbReference type="CDD" id="cd12400">
    <property type="entry name" value="RRM_Nop6"/>
    <property type="match status" value="1"/>
</dbReference>
<feature type="compositionally biased region" description="Basic and acidic residues" evidence="3">
    <location>
        <begin position="305"/>
        <end position="325"/>
    </location>
</feature>
<feature type="domain" description="RRM" evidence="4">
    <location>
        <begin position="332"/>
        <end position="409"/>
    </location>
</feature>
<dbReference type="SMART" id="SM00360">
    <property type="entry name" value="RRM"/>
    <property type="match status" value="1"/>
</dbReference>
<organism evidence="5 6">
    <name type="scientific">Xylocopa violacea</name>
    <name type="common">Violet carpenter bee</name>
    <name type="synonym">Apis violacea</name>
    <dbReference type="NCBI Taxonomy" id="135666"/>
    <lineage>
        <taxon>Eukaryota</taxon>
        <taxon>Metazoa</taxon>
        <taxon>Ecdysozoa</taxon>
        <taxon>Arthropoda</taxon>
        <taxon>Hexapoda</taxon>
        <taxon>Insecta</taxon>
        <taxon>Pterygota</taxon>
        <taxon>Neoptera</taxon>
        <taxon>Endopterygota</taxon>
        <taxon>Hymenoptera</taxon>
        <taxon>Apocrita</taxon>
        <taxon>Aculeata</taxon>
        <taxon>Apoidea</taxon>
        <taxon>Anthophila</taxon>
        <taxon>Apidae</taxon>
        <taxon>Xylocopa</taxon>
        <taxon>Xylocopa</taxon>
    </lineage>
</organism>
<reference evidence="5 6" key="1">
    <citation type="submission" date="2024-08" db="EMBL/GenBank/DDBJ databases">
        <authorList>
            <person name="Will J Nash"/>
            <person name="Angela Man"/>
            <person name="Seanna McTaggart"/>
            <person name="Kendall Baker"/>
            <person name="Tom Barker"/>
            <person name="Leah Catchpole"/>
            <person name="Alex Durrant"/>
            <person name="Karim Gharbi"/>
            <person name="Naomi Irish"/>
            <person name="Gemy Kaithakottil"/>
            <person name="Debby Ku"/>
            <person name="Aaliyah Providence"/>
            <person name="Felix Shaw"/>
            <person name="David Swarbreck"/>
            <person name="Chris Watkins"/>
            <person name="Ann M. McCartney"/>
            <person name="Giulio Formenti"/>
            <person name="Alice Mouton"/>
            <person name="Noel Vella"/>
            <person name="Bjorn M von Reumont"/>
            <person name="Adriana Vella"/>
            <person name="Wilfried Haerty"/>
        </authorList>
    </citation>
    <scope>NUCLEOTIDE SEQUENCE [LARGE SCALE GENOMIC DNA]</scope>
</reference>
<feature type="compositionally biased region" description="Basic and acidic residues" evidence="3">
    <location>
        <begin position="107"/>
        <end position="120"/>
    </location>
</feature>
<dbReference type="Pfam" id="PF00076">
    <property type="entry name" value="RRM_1"/>
    <property type="match status" value="1"/>
</dbReference>
<evidence type="ECO:0000256" key="2">
    <source>
        <dbReference type="PROSITE-ProRule" id="PRU00176"/>
    </source>
</evidence>
<evidence type="ECO:0000256" key="3">
    <source>
        <dbReference type="SAM" id="MobiDB-lite"/>
    </source>
</evidence>
<gene>
    <name evidence="5" type="ORF">XYLVIOL_LOCUS7688</name>
</gene>
<feature type="compositionally biased region" description="Acidic residues" evidence="3">
    <location>
        <begin position="238"/>
        <end position="304"/>
    </location>
</feature>
<evidence type="ECO:0000259" key="4">
    <source>
        <dbReference type="PROSITE" id="PS50102"/>
    </source>
</evidence>
<proteinExistence type="predicted"/>
<evidence type="ECO:0000256" key="1">
    <source>
        <dbReference type="ARBA" id="ARBA00022884"/>
    </source>
</evidence>
<dbReference type="Gene3D" id="3.30.70.330">
    <property type="match status" value="1"/>
</dbReference>
<feature type="compositionally biased region" description="Basic and acidic residues" evidence="3">
    <location>
        <begin position="183"/>
        <end position="224"/>
    </location>
</feature>
<evidence type="ECO:0000313" key="6">
    <source>
        <dbReference type="Proteomes" id="UP001642520"/>
    </source>
</evidence>
<name>A0ABP1P4G0_XYLVO</name>
<dbReference type="InterPro" id="IPR012677">
    <property type="entry name" value="Nucleotide-bd_a/b_plait_sf"/>
</dbReference>
<dbReference type="Proteomes" id="UP001642520">
    <property type="component" value="Unassembled WGS sequence"/>
</dbReference>
<keyword evidence="6" id="KW-1185">Reference proteome</keyword>
<feature type="compositionally biased region" description="Basic and acidic residues" evidence="3">
    <location>
        <begin position="1"/>
        <end position="22"/>
    </location>
</feature>
<dbReference type="SUPFAM" id="SSF54928">
    <property type="entry name" value="RNA-binding domain, RBD"/>
    <property type="match status" value="1"/>
</dbReference>
<feature type="compositionally biased region" description="Polar residues" evidence="3">
    <location>
        <begin position="73"/>
        <end position="89"/>
    </location>
</feature>
<dbReference type="PANTHER" id="PTHR15241">
    <property type="entry name" value="TRANSFORMER-2-RELATED"/>
    <property type="match status" value="1"/>
</dbReference>
<protein>
    <recommendedName>
        <fullName evidence="4">RRM domain-containing protein</fullName>
    </recommendedName>
</protein>
<dbReference type="InterPro" id="IPR035979">
    <property type="entry name" value="RBD_domain_sf"/>
</dbReference>
<feature type="compositionally biased region" description="Polar residues" evidence="3">
    <location>
        <begin position="43"/>
        <end position="52"/>
    </location>
</feature>
<feature type="compositionally biased region" description="Basic and acidic residues" evidence="3">
    <location>
        <begin position="54"/>
        <end position="72"/>
    </location>
</feature>
<accession>A0ABP1P4G0</accession>
<feature type="region of interest" description="Disordered" evidence="3">
    <location>
        <begin position="1"/>
        <end position="129"/>
    </location>
</feature>